<dbReference type="PRINTS" id="PR00508">
    <property type="entry name" value="S21N4MTFRASE"/>
</dbReference>
<dbReference type="InterPro" id="IPR001091">
    <property type="entry name" value="RM_Methyltransferase"/>
</dbReference>
<evidence type="ECO:0000256" key="1">
    <source>
        <dbReference type="ARBA" id="ARBA00006594"/>
    </source>
</evidence>
<dbReference type="EMBL" id="QBIU01000001">
    <property type="protein sequence ID" value="MWV69925.1"/>
    <property type="molecule type" value="Genomic_DNA"/>
</dbReference>
<evidence type="ECO:0000256" key="2">
    <source>
        <dbReference type="ARBA" id="ARBA00022603"/>
    </source>
</evidence>
<dbReference type="REBASE" id="272462">
    <property type="entry name" value="M.Hsa1416ORF1440P"/>
</dbReference>
<evidence type="ECO:0000259" key="5">
    <source>
        <dbReference type="Pfam" id="PF01555"/>
    </source>
</evidence>
<evidence type="ECO:0000256" key="4">
    <source>
        <dbReference type="RuleBase" id="RU362026"/>
    </source>
</evidence>
<dbReference type="InterPro" id="IPR029063">
    <property type="entry name" value="SAM-dependent_MTases_sf"/>
</dbReference>
<keyword evidence="2 7" id="KW-0489">Methyltransferase</keyword>
<reference evidence="7 8" key="2">
    <citation type="journal article" date="2016" name="Infect. Immun.">
        <title>Helicobacter saguini, a Novel Helicobacter Isolated from Cotton-Top Tamarins with Ulcerative Colitis, Has Proinflammatory Properties and Induces Typhlocolitis and Dysplasia in Gnotobiotic IL-10-/- Mice.</title>
        <authorList>
            <person name="Shen Z."/>
            <person name="Mannion A."/>
            <person name="Whary M.T."/>
            <person name="Muthupalani S."/>
            <person name="Sheh A."/>
            <person name="Feng Y."/>
            <person name="Gong G."/>
            <person name="Vandamme P."/>
            <person name="Holcombe H.R."/>
            <person name="Paster B.J."/>
            <person name="Fox J.G."/>
        </authorList>
    </citation>
    <scope>NUCLEOTIDE SEQUENCE [LARGE SCALE GENOMIC DNA]</scope>
    <source>
        <strain evidence="7 8">MIT 97-6194</strain>
    </source>
</reference>
<dbReference type="Proteomes" id="UP000029714">
    <property type="component" value="Unassembled WGS sequence"/>
</dbReference>
<keyword evidence="3 7" id="KW-0808">Transferase</keyword>
<dbReference type="Gene3D" id="3.40.50.150">
    <property type="entry name" value="Vaccinia Virus protein VP39"/>
    <property type="match status" value="1"/>
</dbReference>
<dbReference type="GO" id="GO:0008170">
    <property type="term" value="F:N-methyltransferase activity"/>
    <property type="evidence" value="ECO:0007669"/>
    <property type="project" value="InterPro"/>
</dbReference>
<evidence type="ECO:0000313" key="7">
    <source>
        <dbReference type="EMBL" id="TLD91482.1"/>
    </source>
</evidence>
<evidence type="ECO:0000313" key="9">
    <source>
        <dbReference type="Proteomes" id="UP000477070"/>
    </source>
</evidence>
<dbReference type="GO" id="GO:0032259">
    <property type="term" value="P:methylation"/>
    <property type="evidence" value="ECO:0007669"/>
    <property type="project" value="UniProtKB-KW"/>
</dbReference>
<dbReference type="OrthoDB" id="9773060at2"/>
<dbReference type="Pfam" id="PF01555">
    <property type="entry name" value="N6_N4_Mtase"/>
    <property type="match status" value="1"/>
</dbReference>
<dbReference type="Proteomes" id="UP000477070">
    <property type="component" value="Unassembled WGS sequence"/>
</dbReference>
<dbReference type="GO" id="GO:0003677">
    <property type="term" value="F:DNA binding"/>
    <property type="evidence" value="ECO:0007669"/>
    <property type="project" value="InterPro"/>
</dbReference>
<name>A0A347VNI6_9HELI</name>
<comment type="caution">
    <text evidence="7">The sequence shown here is derived from an EMBL/GenBank/DDBJ whole genome shotgun (WGS) entry which is preliminary data.</text>
</comment>
<reference evidence="6 9" key="4">
    <citation type="submission" date="2019-12" db="EMBL/GenBank/DDBJ databases">
        <title>Multi-Generational Helicobacter saguini Isolates.</title>
        <authorList>
            <person name="Mannion A."/>
            <person name="Shen Z."/>
            <person name="Fox J.G."/>
        </authorList>
    </citation>
    <scope>NUCLEOTIDE SEQUENCE [LARGE SCALE GENOMIC DNA]</scope>
    <source>
        <strain evidence="6">16-048</strain>
        <strain evidence="9">16-048 (F4)</strain>
    </source>
</reference>
<dbReference type="InterPro" id="IPR002052">
    <property type="entry name" value="DNA_methylase_N6_adenine_CS"/>
</dbReference>
<dbReference type="EMBL" id="JRMP02000037">
    <property type="protein sequence ID" value="TLD91482.1"/>
    <property type="molecule type" value="Genomic_DNA"/>
</dbReference>
<evidence type="ECO:0000313" key="6">
    <source>
        <dbReference type="EMBL" id="MWV69925.1"/>
    </source>
</evidence>
<dbReference type="InterPro" id="IPR002941">
    <property type="entry name" value="DNA_methylase_N4/N6"/>
</dbReference>
<sequence length="248" mass="28697">MIDSKTFHNTDAISFMKKLDSNSIDLIIADPPYFEICGEFDFGIFKNVNEYLQWSKTWLLESKRILKESGTLILWGGVGIKPLSFARLAIMIEDNKLFKIKNWVTQRNTRGRGSKKNYMSAREDFLFLTKSENYTFNIPYSNEKSLRKDLGANGKPRKNTHKRISNVWIDIAEASQSSKERCFHPTIKAQKLCDRIIQTHSNVGDLIFIPFAGAGSEIISAIRNNRFYIATEINKEYYEKSLKRIVNF</sequence>
<accession>A0A347VNI6</accession>
<dbReference type="RefSeq" id="WP_034573123.1">
    <property type="nucleotide sequence ID" value="NZ_JRMP02000037.1"/>
</dbReference>
<keyword evidence="8" id="KW-1185">Reference proteome</keyword>
<comment type="similarity">
    <text evidence="1 4">Belongs to the N(4)/N(6)-methyltransferase family.</text>
</comment>
<dbReference type="SUPFAM" id="SSF53335">
    <property type="entry name" value="S-adenosyl-L-methionine-dependent methyltransferases"/>
    <property type="match status" value="1"/>
</dbReference>
<dbReference type="EC" id="2.1.1.-" evidence="4"/>
<dbReference type="STRING" id="1548018.LS64_11250"/>
<protein>
    <recommendedName>
        <fullName evidence="4">Methyltransferase</fullName>
        <ecNumber evidence="4">2.1.1.-</ecNumber>
    </recommendedName>
</protein>
<evidence type="ECO:0000313" key="8">
    <source>
        <dbReference type="Proteomes" id="UP000029714"/>
    </source>
</evidence>
<organism evidence="7 8">
    <name type="scientific">Helicobacter saguini</name>
    <dbReference type="NCBI Taxonomy" id="1548018"/>
    <lineage>
        <taxon>Bacteria</taxon>
        <taxon>Pseudomonadati</taxon>
        <taxon>Campylobacterota</taxon>
        <taxon>Epsilonproteobacteria</taxon>
        <taxon>Campylobacterales</taxon>
        <taxon>Helicobacteraceae</taxon>
        <taxon>Helicobacter</taxon>
    </lineage>
</organism>
<feature type="domain" description="DNA methylase N-4/N-6" evidence="5">
    <location>
        <begin position="24"/>
        <end position="241"/>
    </location>
</feature>
<reference evidence="7" key="3">
    <citation type="submission" date="2018-04" db="EMBL/GenBank/DDBJ databases">
        <authorList>
            <person name="Sheh A."/>
            <person name="Shen Z."/>
            <person name="Mannion A.J."/>
            <person name="Fox J.G."/>
        </authorList>
    </citation>
    <scope>NUCLEOTIDE SEQUENCE</scope>
    <source>
        <strain evidence="7">MIT 97-6194</strain>
    </source>
</reference>
<gene>
    <name evidence="6" type="ORF">DCO61_07905</name>
    <name evidence="7" type="ORF">LS64_011935</name>
</gene>
<dbReference type="PROSITE" id="PS00092">
    <property type="entry name" value="N6_MTASE"/>
    <property type="match status" value="1"/>
</dbReference>
<dbReference type="AlphaFoldDB" id="A0A347VNI6"/>
<proteinExistence type="inferred from homology"/>
<reference evidence="7 8" key="1">
    <citation type="journal article" date="2014" name="Genome Announc.">
        <title>Draft genome sequences of eight enterohepatic helicobacter species isolated from both laboratory and wild rodents.</title>
        <authorList>
            <person name="Sheh A."/>
            <person name="Shen Z."/>
            <person name="Fox J.G."/>
        </authorList>
    </citation>
    <scope>NUCLEOTIDE SEQUENCE [LARGE SCALE GENOMIC DNA]</scope>
    <source>
        <strain evidence="7 8">MIT 97-6194</strain>
    </source>
</reference>
<evidence type="ECO:0000256" key="3">
    <source>
        <dbReference type="ARBA" id="ARBA00022679"/>
    </source>
</evidence>